<dbReference type="EMBL" id="CP129971">
    <property type="protein sequence ID" value="WMN10877.1"/>
    <property type="molecule type" value="Genomic_DNA"/>
</dbReference>
<keyword evidence="2" id="KW-1185">Reference proteome</keyword>
<accession>A0AA51R872</accession>
<dbReference type="GO" id="GO:0005975">
    <property type="term" value="P:carbohydrate metabolic process"/>
    <property type="evidence" value="ECO:0007669"/>
    <property type="project" value="UniProtKB-ARBA"/>
</dbReference>
<dbReference type="KEGG" id="msaa:QYS49_36360"/>
<evidence type="ECO:0000313" key="1">
    <source>
        <dbReference type="EMBL" id="WMN10877.1"/>
    </source>
</evidence>
<dbReference type="GO" id="GO:0004553">
    <property type="term" value="F:hydrolase activity, hydrolyzing O-glycosyl compounds"/>
    <property type="evidence" value="ECO:0007669"/>
    <property type="project" value="UniProtKB-ARBA"/>
</dbReference>
<proteinExistence type="predicted"/>
<dbReference type="InterPro" id="IPR013320">
    <property type="entry name" value="ConA-like_dom_sf"/>
</dbReference>
<dbReference type="Gene3D" id="2.60.120.200">
    <property type="match status" value="1"/>
</dbReference>
<protein>
    <submittedName>
        <fullName evidence="1">LamG-like jellyroll fold domain-containing protein</fullName>
    </submittedName>
</protein>
<evidence type="ECO:0000313" key="2">
    <source>
        <dbReference type="Proteomes" id="UP001230496"/>
    </source>
</evidence>
<dbReference type="RefSeq" id="WP_308347385.1">
    <property type="nucleotide sequence ID" value="NZ_CP129971.1"/>
</dbReference>
<dbReference type="InterPro" id="IPR026341">
    <property type="entry name" value="T9SS_type_B"/>
</dbReference>
<dbReference type="Pfam" id="PF13585">
    <property type="entry name" value="CHU_C"/>
    <property type="match status" value="1"/>
</dbReference>
<dbReference type="Pfam" id="PF13385">
    <property type="entry name" value="Laminin_G_3"/>
    <property type="match status" value="1"/>
</dbReference>
<sequence>MRILFTLIFTLLLTIVYGQNECSDSNIEEELIAHYPLDNNGVEVLGSGFNGEINGAIPTNDINGNRNSAYLFDGIDDYIHIGDHFDLGDSDFTISCWVNVFEFKGLIDGTSSRGGWMVNKGGTIFGSPRRSGYGLDARKLNGQNHFYFMVGGQNDDLYNVKGLGFKENVWYHLMGIKNDDSISLFVDNVLIATEAIPANMNVNTNIPLVFGSTDKLGYDQKGTTFFNGIIDDVKIYKTALSKDERACLIYGCIPPQINLGEDQTICNETSIILDASGSGFNYKWQDGSTNPTFEVTKTGTYWVEVENSCGIKRDTIKLVLPEIRDLTIPNVITPNQDGYNDYFVVDSRLLGSTLKIFQRHGKKVYESANYNNEWDGGNLPSAAYYWIITNDCGTNYKGWLRIIY</sequence>
<dbReference type="NCBIfam" id="TIGR04131">
    <property type="entry name" value="Bac_Flav_CTERM"/>
    <property type="match status" value="1"/>
</dbReference>
<reference evidence="1 2" key="1">
    <citation type="submission" date="2023-08" db="EMBL/GenBank/DDBJ databases">
        <title>Comparative genomics and taxonomic characterization of three novel marine species of genus Marivirga.</title>
        <authorList>
            <person name="Muhammad N."/>
            <person name="Kim S.-G."/>
        </authorList>
    </citation>
    <scope>NUCLEOTIDE SEQUENCE [LARGE SCALE GENOMIC DNA]</scope>
    <source>
        <strain evidence="1 2">BDSF4-3</strain>
    </source>
</reference>
<dbReference type="Proteomes" id="UP001230496">
    <property type="component" value="Chromosome"/>
</dbReference>
<gene>
    <name evidence="1" type="ORF">QYS49_36360</name>
</gene>
<dbReference type="SUPFAM" id="SSF49899">
    <property type="entry name" value="Concanavalin A-like lectins/glucanases"/>
    <property type="match status" value="1"/>
</dbReference>
<dbReference type="AlphaFoldDB" id="A0AA51R872"/>
<organism evidence="1 2">
    <name type="scientific">Marivirga salinarum</name>
    <dbReference type="NCBI Taxonomy" id="3059078"/>
    <lineage>
        <taxon>Bacteria</taxon>
        <taxon>Pseudomonadati</taxon>
        <taxon>Bacteroidota</taxon>
        <taxon>Cytophagia</taxon>
        <taxon>Cytophagales</taxon>
        <taxon>Marivirgaceae</taxon>
        <taxon>Marivirga</taxon>
    </lineage>
</organism>
<name>A0AA51R872_9BACT</name>